<reference evidence="1" key="2">
    <citation type="journal article" date="2015" name="Data Brief">
        <title>Shoot transcriptome of the giant reed, Arundo donax.</title>
        <authorList>
            <person name="Barrero R.A."/>
            <person name="Guerrero F.D."/>
            <person name="Moolhuijzen P."/>
            <person name="Goolsby J.A."/>
            <person name="Tidwell J."/>
            <person name="Bellgard S.E."/>
            <person name="Bellgard M.I."/>
        </authorList>
    </citation>
    <scope>NUCLEOTIDE SEQUENCE</scope>
    <source>
        <tissue evidence="1">Shoot tissue taken approximately 20 cm above the soil surface</tissue>
    </source>
</reference>
<protein>
    <submittedName>
        <fullName evidence="1">Uncharacterized protein</fullName>
    </submittedName>
</protein>
<sequence>MKDKHISLRLPSNLSHLTAKDNQGFSQKRKMIIIRPSKMDTLCRKFIAFLALIDFNLMSQTSASQQTSASHHSPA</sequence>
<dbReference type="AlphaFoldDB" id="A0A0A9HRL6"/>
<proteinExistence type="predicted"/>
<evidence type="ECO:0000313" key="1">
    <source>
        <dbReference type="EMBL" id="JAE39377.1"/>
    </source>
</evidence>
<accession>A0A0A9HRL6</accession>
<dbReference type="EMBL" id="GBRH01158519">
    <property type="protein sequence ID" value="JAE39377.1"/>
    <property type="molecule type" value="Transcribed_RNA"/>
</dbReference>
<reference evidence="1" key="1">
    <citation type="submission" date="2014-09" db="EMBL/GenBank/DDBJ databases">
        <authorList>
            <person name="Magalhaes I.L.F."/>
            <person name="Oliveira U."/>
            <person name="Santos F.R."/>
            <person name="Vidigal T.H.D.A."/>
            <person name="Brescovit A.D."/>
            <person name="Santos A.J."/>
        </authorList>
    </citation>
    <scope>NUCLEOTIDE SEQUENCE</scope>
    <source>
        <tissue evidence="1">Shoot tissue taken approximately 20 cm above the soil surface</tissue>
    </source>
</reference>
<name>A0A0A9HRL6_ARUDO</name>
<organism evidence="1">
    <name type="scientific">Arundo donax</name>
    <name type="common">Giant reed</name>
    <name type="synonym">Donax arundinaceus</name>
    <dbReference type="NCBI Taxonomy" id="35708"/>
    <lineage>
        <taxon>Eukaryota</taxon>
        <taxon>Viridiplantae</taxon>
        <taxon>Streptophyta</taxon>
        <taxon>Embryophyta</taxon>
        <taxon>Tracheophyta</taxon>
        <taxon>Spermatophyta</taxon>
        <taxon>Magnoliopsida</taxon>
        <taxon>Liliopsida</taxon>
        <taxon>Poales</taxon>
        <taxon>Poaceae</taxon>
        <taxon>PACMAD clade</taxon>
        <taxon>Arundinoideae</taxon>
        <taxon>Arundineae</taxon>
        <taxon>Arundo</taxon>
    </lineage>
</organism>